<reference evidence="1" key="1">
    <citation type="submission" date="2014-11" db="EMBL/GenBank/DDBJ databases">
        <authorList>
            <person name="Amaro Gonzalez C."/>
        </authorList>
    </citation>
    <scope>NUCLEOTIDE SEQUENCE</scope>
</reference>
<proteinExistence type="predicted"/>
<dbReference type="EMBL" id="GBXM01072297">
    <property type="protein sequence ID" value="JAH36280.1"/>
    <property type="molecule type" value="Transcribed_RNA"/>
</dbReference>
<reference evidence="1" key="2">
    <citation type="journal article" date="2015" name="Fish Shellfish Immunol.">
        <title>Early steps in the European eel (Anguilla anguilla)-Vibrio vulnificus interaction in the gills: Role of the RtxA13 toxin.</title>
        <authorList>
            <person name="Callol A."/>
            <person name="Pajuelo D."/>
            <person name="Ebbesson L."/>
            <person name="Teles M."/>
            <person name="MacKenzie S."/>
            <person name="Amaro C."/>
        </authorList>
    </citation>
    <scope>NUCLEOTIDE SEQUENCE</scope>
</reference>
<protein>
    <submittedName>
        <fullName evidence="1">Uncharacterized protein</fullName>
    </submittedName>
</protein>
<evidence type="ECO:0000313" key="1">
    <source>
        <dbReference type="EMBL" id="JAH36280.1"/>
    </source>
</evidence>
<name>A0A0E9S6L3_ANGAN</name>
<organism evidence="1">
    <name type="scientific">Anguilla anguilla</name>
    <name type="common">European freshwater eel</name>
    <name type="synonym">Muraena anguilla</name>
    <dbReference type="NCBI Taxonomy" id="7936"/>
    <lineage>
        <taxon>Eukaryota</taxon>
        <taxon>Metazoa</taxon>
        <taxon>Chordata</taxon>
        <taxon>Craniata</taxon>
        <taxon>Vertebrata</taxon>
        <taxon>Euteleostomi</taxon>
        <taxon>Actinopterygii</taxon>
        <taxon>Neopterygii</taxon>
        <taxon>Teleostei</taxon>
        <taxon>Anguilliformes</taxon>
        <taxon>Anguillidae</taxon>
        <taxon>Anguilla</taxon>
    </lineage>
</organism>
<dbReference type="AlphaFoldDB" id="A0A0E9S6L3"/>
<accession>A0A0E9S6L3</accession>
<sequence length="34" mass="3777">MKLLMLRDSQTALLRGSCQRPCLTPAPPPPQRPC</sequence>